<evidence type="ECO:0000313" key="3">
    <source>
        <dbReference type="EMBL" id="CAH9052878.1"/>
    </source>
</evidence>
<feature type="transmembrane region" description="Helical" evidence="2">
    <location>
        <begin position="43"/>
        <end position="62"/>
    </location>
</feature>
<protein>
    <recommendedName>
        <fullName evidence="5">Orphan protein</fullName>
    </recommendedName>
</protein>
<evidence type="ECO:0008006" key="5">
    <source>
        <dbReference type="Google" id="ProtNLM"/>
    </source>
</evidence>
<dbReference type="RefSeq" id="WP_262976145.1">
    <property type="nucleotide sequence ID" value="NZ_CAMAPB010000006.1"/>
</dbReference>
<keyword evidence="2" id="KW-0472">Membrane</keyword>
<evidence type="ECO:0000256" key="2">
    <source>
        <dbReference type="SAM" id="Phobius"/>
    </source>
</evidence>
<keyword evidence="2" id="KW-0812">Transmembrane</keyword>
<dbReference type="AlphaFoldDB" id="A0A9W4QTS8"/>
<evidence type="ECO:0000256" key="1">
    <source>
        <dbReference type="SAM" id="MobiDB-lite"/>
    </source>
</evidence>
<gene>
    <name evidence="3" type="ORF">PSEHALCIP103_00710</name>
</gene>
<dbReference type="Proteomes" id="UP001152447">
    <property type="component" value="Unassembled WGS sequence"/>
</dbReference>
<dbReference type="EMBL" id="CAMAPB010000006">
    <property type="protein sequence ID" value="CAH9052878.1"/>
    <property type="molecule type" value="Genomic_DNA"/>
</dbReference>
<keyword evidence="2" id="KW-1133">Transmembrane helix</keyword>
<feature type="region of interest" description="Disordered" evidence="1">
    <location>
        <begin position="1"/>
        <end position="21"/>
    </location>
</feature>
<sequence>MSKTTKKSRRKKNKTINVKPTPTNKLANLGSQLKPQSKNTKRGIKLTLFFIFTILLLILVLVPKPSLLTYKKSSMVSQSVYWPGLFSSEPKLLDSTLNPRLDKEHRTLYLCIDLQQPQSCQKYRIIAEEGLFSVLMTYF</sequence>
<keyword evidence="4" id="KW-1185">Reference proteome</keyword>
<reference evidence="3" key="1">
    <citation type="submission" date="2022-07" db="EMBL/GenBank/DDBJ databases">
        <authorList>
            <person name="Criscuolo A."/>
        </authorList>
    </citation>
    <scope>NUCLEOTIDE SEQUENCE</scope>
    <source>
        <strain evidence="3">CIP103197</strain>
    </source>
</reference>
<organism evidence="3 4">
    <name type="scientific">Pseudoalteromonas haloplanktis</name>
    <name type="common">Alteromonas haloplanktis</name>
    <dbReference type="NCBI Taxonomy" id="228"/>
    <lineage>
        <taxon>Bacteria</taxon>
        <taxon>Pseudomonadati</taxon>
        <taxon>Pseudomonadota</taxon>
        <taxon>Gammaproteobacteria</taxon>
        <taxon>Alteromonadales</taxon>
        <taxon>Pseudoalteromonadaceae</taxon>
        <taxon>Pseudoalteromonas</taxon>
    </lineage>
</organism>
<feature type="compositionally biased region" description="Basic residues" evidence="1">
    <location>
        <begin position="1"/>
        <end position="14"/>
    </location>
</feature>
<name>A0A9W4QTS8_PSEHA</name>
<comment type="caution">
    <text evidence="3">The sequence shown here is derived from an EMBL/GenBank/DDBJ whole genome shotgun (WGS) entry which is preliminary data.</text>
</comment>
<evidence type="ECO:0000313" key="4">
    <source>
        <dbReference type="Proteomes" id="UP001152447"/>
    </source>
</evidence>
<accession>A0A9W4QTS8</accession>
<proteinExistence type="predicted"/>